<dbReference type="InterPro" id="IPR010488">
    <property type="entry name" value="Zeta_toxin_domain"/>
</dbReference>
<evidence type="ECO:0000256" key="3">
    <source>
        <dbReference type="SAM" id="Coils"/>
    </source>
</evidence>
<sequence>MSRTYDQIDPAQHRQILNDRILNDRKLFNNATPVDRPRIIITAGQPGAGKGGLVRIAQVELGGNVVTVDPDQLRDKHPQAEQLRQQHPYTWSGRTHGDASQWATELREAAMAQRKNIILDTTMPRADLIKELQAQGYDVEIRAIATHRLESELGVDNRFSRDLDRFGQGRHVPEEVRKSVYNKLPGALDDVAKQTGVPIQIYDREGRLHFDSRTTPNASPGRALEAARFGRLTQDRLNDLHQSTGAQRQWHRDLPGRLPNERIGPDTARHLLDERQTGRVEEGVQRLHNEVGGYRAVRPTIKAAGVLGTAYGAYDAKGQVDAAIDTARSTREQWVRGAEESANQATRTVVTGAAATVGAVPGAAAGALTSPVTGPAGPVLGGLATGGAAAYGAEKLYEESRLQQFSRHLGRQAGDLGYDYLSREGRLLRQVNGLRQDLGEAQDPAERARLQGRLDQASAAFHQEAERNNRYFEGREKVDQVWEKMHARIPKVDKDDVQAALARHIDAGKRPGDAVRGAFSDAVHARYPRALDHEPLENYRALSNTQLTDRYRQYQGEVAQDERTVQALKANTPSYNDLDQGWPKALAERRQAERLESALNEQWRDRGHLKAIGEAMRERGMSPPVTLSPAQQRYHQQAQEQIAPGLRRMGVGNEQIDRVTAAAVSHAQSRAQGAPVQAFHLSKDGERVAMIGPAGSLSEFRVSEALSQAADQHLEQARVHADAHANVQAKAHANEPSRRSDPSQSQAPAAPPVHESPVMVR</sequence>
<keyword evidence="2" id="KW-0067">ATP-binding</keyword>
<dbReference type="RefSeq" id="WP_382259063.1">
    <property type="nucleotide sequence ID" value="NZ_JBHTBX010000011.1"/>
</dbReference>
<evidence type="ECO:0000313" key="6">
    <source>
        <dbReference type="EMBL" id="MFC7435836.1"/>
    </source>
</evidence>
<evidence type="ECO:0000259" key="5">
    <source>
        <dbReference type="Pfam" id="PF06414"/>
    </source>
</evidence>
<feature type="region of interest" description="Disordered" evidence="4">
    <location>
        <begin position="714"/>
        <end position="761"/>
    </location>
</feature>
<feature type="domain" description="Zeta toxin" evidence="5">
    <location>
        <begin position="33"/>
        <end position="212"/>
    </location>
</feature>
<dbReference type="SUPFAM" id="SSF52540">
    <property type="entry name" value="P-loop containing nucleoside triphosphate hydrolases"/>
    <property type="match status" value="1"/>
</dbReference>
<feature type="region of interest" description="Disordered" evidence="4">
    <location>
        <begin position="242"/>
        <end position="264"/>
    </location>
</feature>
<organism evidence="6 7">
    <name type="scientific">Hydrogenophaga bisanensis</name>
    <dbReference type="NCBI Taxonomy" id="439611"/>
    <lineage>
        <taxon>Bacteria</taxon>
        <taxon>Pseudomonadati</taxon>
        <taxon>Pseudomonadota</taxon>
        <taxon>Betaproteobacteria</taxon>
        <taxon>Burkholderiales</taxon>
        <taxon>Comamonadaceae</taxon>
        <taxon>Hydrogenophaga</taxon>
    </lineage>
</organism>
<dbReference type="Gene3D" id="3.40.50.300">
    <property type="entry name" value="P-loop containing nucleotide triphosphate hydrolases"/>
    <property type="match status" value="1"/>
</dbReference>
<evidence type="ECO:0000313" key="7">
    <source>
        <dbReference type="Proteomes" id="UP001596495"/>
    </source>
</evidence>
<keyword evidence="3" id="KW-0175">Coiled coil</keyword>
<feature type="coiled-coil region" evidence="3">
    <location>
        <begin position="544"/>
        <end position="571"/>
    </location>
</feature>
<dbReference type="Pfam" id="PF06414">
    <property type="entry name" value="Zeta_toxin"/>
    <property type="match status" value="1"/>
</dbReference>
<evidence type="ECO:0000256" key="2">
    <source>
        <dbReference type="ARBA" id="ARBA00022840"/>
    </source>
</evidence>
<dbReference type="InterPro" id="IPR027417">
    <property type="entry name" value="P-loop_NTPase"/>
</dbReference>
<proteinExistence type="predicted"/>
<feature type="compositionally biased region" description="Basic and acidic residues" evidence="4">
    <location>
        <begin position="250"/>
        <end position="264"/>
    </location>
</feature>
<feature type="compositionally biased region" description="Basic and acidic residues" evidence="4">
    <location>
        <begin position="714"/>
        <end position="723"/>
    </location>
</feature>
<protein>
    <submittedName>
        <fullName evidence="6">Zeta toxin family protein</fullName>
    </submittedName>
</protein>
<gene>
    <name evidence="6" type="ORF">ACFQNJ_15075</name>
</gene>
<feature type="compositionally biased region" description="Basic and acidic residues" evidence="4">
    <location>
        <begin position="732"/>
        <end position="741"/>
    </location>
</feature>
<comment type="caution">
    <text evidence="6">The sequence shown here is derived from an EMBL/GenBank/DDBJ whole genome shotgun (WGS) entry which is preliminary data.</text>
</comment>
<dbReference type="EMBL" id="JBHTBX010000011">
    <property type="protein sequence ID" value="MFC7435836.1"/>
    <property type="molecule type" value="Genomic_DNA"/>
</dbReference>
<keyword evidence="1" id="KW-0547">Nucleotide-binding</keyword>
<name>A0ABW2RCK7_9BURK</name>
<keyword evidence="7" id="KW-1185">Reference proteome</keyword>
<reference evidence="7" key="1">
    <citation type="journal article" date="2019" name="Int. J. Syst. Evol. Microbiol.">
        <title>The Global Catalogue of Microorganisms (GCM) 10K type strain sequencing project: providing services to taxonomists for standard genome sequencing and annotation.</title>
        <authorList>
            <consortium name="The Broad Institute Genomics Platform"/>
            <consortium name="The Broad Institute Genome Sequencing Center for Infectious Disease"/>
            <person name="Wu L."/>
            <person name="Ma J."/>
        </authorList>
    </citation>
    <scope>NUCLEOTIDE SEQUENCE [LARGE SCALE GENOMIC DNA]</scope>
    <source>
        <strain evidence="7">CCUG 54518</strain>
    </source>
</reference>
<dbReference type="Proteomes" id="UP001596495">
    <property type="component" value="Unassembled WGS sequence"/>
</dbReference>
<evidence type="ECO:0000256" key="4">
    <source>
        <dbReference type="SAM" id="MobiDB-lite"/>
    </source>
</evidence>
<accession>A0ABW2RCK7</accession>
<evidence type="ECO:0000256" key="1">
    <source>
        <dbReference type="ARBA" id="ARBA00022741"/>
    </source>
</evidence>